<protein>
    <submittedName>
        <fullName evidence="1">Uncharacterized protein</fullName>
    </submittedName>
</protein>
<accession>A0AAN7BEF3</accession>
<evidence type="ECO:0000313" key="2">
    <source>
        <dbReference type="Proteomes" id="UP001301958"/>
    </source>
</evidence>
<dbReference type="Proteomes" id="UP001301958">
    <property type="component" value="Unassembled WGS sequence"/>
</dbReference>
<reference evidence="1" key="2">
    <citation type="submission" date="2023-05" db="EMBL/GenBank/DDBJ databases">
        <authorList>
            <consortium name="Lawrence Berkeley National Laboratory"/>
            <person name="Steindorff A."/>
            <person name="Hensen N."/>
            <person name="Bonometti L."/>
            <person name="Westerberg I."/>
            <person name="Brannstrom I.O."/>
            <person name="Guillou S."/>
            <person name="Cros-Aarteil S."/>
            <person name="Calhoun S."/>
            <person name="Haridas S."/>
            <person name="Kuo A."/>
            <person name="Mondo S."/>
            <person name="Pangilinan J."/>
            <person name="Riley R."/>
            <person name="Labutti K."/>
            <person name="Andreopoulos B."/>
            <person name="Lipzen A."/>
            <person name="Chen C."/>
            <person name="Yanf M."/>
            <person name="Daum C."/>
            <person name="Ng V."/>
            <person name="Clum A."/>
            <person name="Ohm R."/>
            <person name="Martin F."/>
            <person name="Silar P."/>
            <person name="Natvig D."/>
            <person name="Lalanne C."/>
            <person name="Gautier V."/>
            <person name="Ament-Velasquez S.L."/>
            <person name="Kruys A."/>
            <person name="Hutchinson M.I."/>
            <person name="Powell A.J."/>
            <person name="Barry K."/>
            <person name="Miller A.N."/>
            <person name="Grigoriev I.V."/>
            <person name="Debuchy R."/>
            <person name="Gladieux P."/>
            <person name="Thoren M.H."/>
            <person name="Johannesson H."/>
        </authorList>
    </citation>
    <scope>NUCLEOTIDE SEQUENCE</scope>
    <source>
        <strain evidence="1">CBS 990.96</strain>
    </source>
</reference>
<reference evidence="1" key="1">
    <citation type="journal article" date="2023" name="Mol. Phylogenet. Evol.">
        <title>Genome-scale phylogeny and comparative genomics of the fungal order Sordariales.</title>
        <authorList>
            <person name="Hensen N."/>
            <person name="Bonometti L."/>
            <person name="Westerberg I."/>
            <person name="Brannstrom I.O."/>
            <person name="Guillou S."/>
            <person name="Cros-Aarteil S."/>
            <person name="Calhoun S."/>
            <person name="Haridas S."/>
            <person name="Kuo A."/>
            <person name="Mondo S."/>
            <person name="Pangilinan J."/>
            <person name="Riley R."/>
            <person name="LaButti K."/>
            <person name="Andreopoulos B."/>
            <person name="Lipzen A."/>
            <person name="Chen C."/>
            <person name="Yan M."/>
            <person name="Daum C."/>
            <person name="Ng V."/>
            <person name="Clum A."/>
            <person name="Steindorff A."/>
            <person name="Ohm R.A."/>
            <person name="Martin F."/>
            <person name="Silar P."/>
            <person name="Natvig D.O."/>
            <person name="Lalanne C."/>
            <person name="Gautier V."/>
            <person name="Ament-Velasquez S.L."/>
            <person name="Kruys A."/>
            <person name="Hutchinson M.I."/>
            <person name="Powell A.J."/>
            <person name="Barry K."/>
            <person name="Miller A.N."/>
            <person name="Grigoriev I.V."/>
            <person name="Debuchy R."/>
            <person name="Gladieux P."/>
            <person name="Hiltunen Thoren M."/>
            <person name="Johannesson H."/>
        </authorList>
    </citation>
    <scope>NUCLEOTIDE SEQUENCE</scope>
    <source>
        <strain evidence="1">CBS 990.96</strain>
    </source>
</reference>
<gene>
    <name evidence="1" type="ORF">QBC38DRAFT_505475</name>
</gene>
<keyword evidence="2" id="KW-1185">Reference proteome</keyword>
<dbReference type="AlphaFoldDB" id="A0AAN7BEF3"/>
<proteinExistence type="predicted"/>
<name>A0AAN7BEF3_9PEZI</name>
<organism evidence="1 2">
    <name type="scientific">Podospora fimiseda</name>
    <dbReference type="NCBI Taxonomy" id="252190"/>
    <lineage>
        <taxon>Eukaryota</taxon>
        <taxon>Fungi</taxon>
        <taxon>Dikarya</taxon>
        <taxon>Ascomycota</taxon>
        <taxon>Pezizomycotina</taxon>
        <taxon>Sordariomycetes</taxon>
        <taxon>Sordariomycetidae</taxon>
        <taxon>Sordariales</taxon>
        <taxon>Podosporaceae</taxon>
        <taxon>Podospora</taxon>
    </lineage>
</organism>
<comment type="caution">
    <text evidence="1">The sequence shown here is derived from an EMBL/GenBank/DDBJ whole genome shotgun (WGS) entry which is preliminary data.</text>
</comment>
<dbReference type="EMBL" id="MU865648">
    <property type="protein sequence ID" value="KAK4220749.1"/>
    <property type="molecule type" value="Genomic_DNA"/>
</dbReference>
<evidence type="ECO:0000313" key="1">
    <source>
        <dbReference type="EMBL" id="KAK4220749.1"/>
    </source>
</evidence>
<sequence>MKLPSATDFLFKCFEKADKHWRRWWNIWTPKIAEDVQDIERQLRVGDERTGKGVHKIFRRCEAPQLIWVYFENLDGTKHVTRAAISGARMTREIVWNQEVYRLGRPQIYFRTVQELTIPDPLELQSFTPCSFESAVAYNPLTVVDSIHPDEISIIEGEMTLAELQKSLKLDQESMSCSQGWMDMVAEFGEAKDVATAVESILFFGNMAFDREYNQWHERARCTLALVTLLRDLVITTQECCN</sequence>